<sequence>MAFTQETRTVVIGGTSGIGSAVADALARRPGEVLRAGRSNGLDVEDPKEVAVYFAAIGPVDHVVFTAGSQAPGGPVSGLDLEAAKTAFDTKYWGAVAVAQAAAKHVRPGGTLTFTSGFLARRTVPGTFVKTAMNAALEAGAKVLAKELAPVRVNVVSPGLTDTSAYAAMDPAARTAMLNKAAEALPAGRFAKPADVAAAYVLLIDNPSMTGAVIDVDGGALIN</sequence>
<keyword evidence="4" id="KW-1185">Reference proteome</keyword>
<dbReference type="SUPFAM" id="SSF51735">
    <property type="entry name" value="NAD(P)-binding Rossmann-fold domains"/>
    <property type="match status" value="1"/>
</dbReference>
<dbReference type="InterPro" id="IPR051122">
    <property type="entry name" value="SDR_DHRS6-like"/>
</dbReference>
<dbReference type="PANTHER" id="PTHR43477">
    <property type="entry name" value="DIHYDROANTICAPSIN 7-DEHYDROGENASE"/>
    <property type="match status" value="1"/>
</dbReference>
<gene>
    <name evidence="3" type="primary">ydaD</name>
    <name evidence="3" type="ORF">LAL4801_05472</name>
</gene>
<comment type="similarity">
    <text evidence="1">Belongs to the short-chain dehydrogenases/reductases (SDR) family.</text>
</comment>
<dbReference type="Pfam" id="PF13561">
    <property type="entry name" value="adh_short_C2"/>
    <property type="match status" value="1"/>
</dbReference>
<dbReference type="InterPro" id="IPR036291">
    <property type="entry name" value="NAD(P)-bd_dom_sf"/>
</dbReference>
<protein>
    <submittedName>
        <fullName evidence="3">General stress protein 39</fullName>
        <ecNumber evidence="3">1.-.-.-</ecNumber>
    </submittedName>
</protein>
<dbReference type="GO" id="GO:0016491">
    <property type="term" value="F:oxidoreductase activity"/>
    <property type="evidence" value="ECO:0007669"/>
    <property type="project" value="UniProtKB-KW"/>
</dbReference>
<dbReference type="InterPro" id="IPR002347">
    <property type="entry name" value="SDR_fam"/>
</dbReference>
<dbReference type="OrthoDB" id="9803333at2"/>
<dbReference type="PANTHER" id="PTHR43477:SF1">
    <property type="entry name" value="DIHYDROANTICAPSIN 7-DEHYDROGENASE"/>
    <property type="match status" value="1"/>
</dbReference>
<dbReference type="AlphaFoldDB" id="A0A0M6YAB3"/>
<reference evidence="4" key="1">
    <citation type="submission" date="2015-07" db="EMBL/GenBank/DDBJ databases">
        <authorList>
            <person name="Rodrigo-Torres Lidia"/>
            <person name="Arahal R.David."/>
        </authorList>
    </citation>
    <scope>NUCLEOTIDE SEQUENCE [LARGE SCALE GENOMIC DNA]</scope>
    <source>
        <strain evidence="4">CECT 4801</strain>
    </source>
</reference>
<dbReference type="EC" id="1.-.-.-" evidence="3"/>
<dbReference type="Gene3D" id="3.40.50.720">
    <property type="entry name" value="NAD(P)-binding Rossmann-like Domain"/>
    <property type="match status" value="1"/>
</dbReference>
<organism evidence="3 4">
    <name type="scientific">Roseibium aggregatum</name>
    <dbReference type="NCBI Taxonomy" id="187304"/>
    <lineage>
        <taxon>Bacteria</taxon>
        <taxon>Pseudomonadati</taxon>
        <taxon>Pseudomonadota</taxon>
        <taxon>Alphaproteobacteria</taxon>
        <taxon>Hyphomicrobiales</taxon>
        <taxon>Stappiaceae</taxon>
        <taxon>Roseibium</taxon>
    </lineage>
</organism>
<name>A0A0M6YAB3_9HYPH</name>
<evidence type="ECO:0000256" key="2">
    <source>
        <dbReference type="ARBA" id="ARBA00023002"/>
    </source>
</evidence>
<dbReference type="Proteomes" id="UP000048926">
    <property type="component" value="Unassembled WGS sequence"/>
</dbReference>
<evidence type="ECO:0000313" key="4">
    <source>
        <dbReference type="Proteomes" id="UP000048926"/>
    </source>
</evidence>
<evidence type="ECO:0000313" key="3">
    <source>
        <dbReference type="EMBL" id="CTQ47012.1"/>
    </source>
</evidence>
<keyword evidence="2 3" id="KW-0560">Oxidoreductase</keyword>
<evidence type="ECO:0000256" key="1">
    <source>
        <dbReference type="ARBA" id="ARBA00006484"/>
    </source>
</evidence>
<accession>A0A0M6YAB3</accession>
<dbReference type="PRINTS" id="PR00081">
    <property type="entry name" value="GDHRDH"/>
</dbReference>
<dbReference type="EMBL" id="CXST01000005">
    <property type="protein sequence ID" value="CTQ47012.1"/>
    <property type="molecule type" value="Genomic_DNA"/>
</dbReference>
<proteinExistence type="inferred from homology"/>
<dbReference type="RefSeq" id="WP_055661146.1">
    <property type="nucleotide sequence ID" value="NZ_CXST01000005.1"/>
</dbReference>
<dbReference type="STRING" id="187304.B0E33_15760"/>